<protein>
    <submittedName>
        <fullName evidence="2">Uncharacterized protein</fullName>
    </submittedName>
</protein>
<organism evidence="2 3">
    <name type="scientific">Liparis tanakae</name>
    <name type="common">Tanaka's snailfish</name>
    <dbReference type="NCBI Taxonomy" id="230148"/>
    <lineage>
        <taxon>Eukaryota</taxon>
        <taxon>Metazoa</taxon>
        <taxon>Chordata</taxon>
        <taxon>Craniata</taxon>
        <taxon>Vertebrata</taxon>
        <taxon>Euteleostomi</taxon>
        <taxon>Actinopterygii</taxon>
        <taxon>Neopterygii</taxon>
        <taxon>Teleostei</taxon>
        <taxon>Neoteleostei</taxon>
        <taxon>Acanthomorphata</taxon>
        <taxon>Eupercaria</taxon>
        <taxon>Perciformes</taxon>
        <taxon>Cottioidei</taxon>
        <taxon>Cottales</taxon>
        <taxon>Liparidae</taxon>
        <taxon>Liparis</taxon>
    </lineage>
</organism>
<evidence type="ECO:0000313" key="2">
    <source>
        <dbReference type="EMBL" id="TNN79395.1"/>
    </source>
</evidence>
<sequence length="135" mass="15647">MKLGKHHHDSSTIQSYRGLNVADGVMNTLHTESLSTETTAVRTASLLDVRPWQRTRTNKKLRTREEDKDQAEQEEAKEDKRKTKAKTRRTGGGGRDFKRTRKDTVQGMQQWQIRSIKAKEGKEKKPLQFELQRNA</sequence>
<gene>
    <name evidence="2" type="ORF">EYF80_010419</name>
</gene>
<evidence type="ECO:0000256" key="1">
    <source>
        <dbReference type="SAM" id="MobiDB-lite"/>
    </source>
</evidence>
<evidence type="ECO:0000313" key="3">
    <source>
        <dbReference type="Proteomes" id="UP000314294"/>
    </source>
</evidence>
<feature type="compositionally biased region" description="Basic and acidic residues" evidence="1">
    <location>
        <begin position="117"/>
        <end position="127"/>
    </location>
</feature>
<dbReference type="AlphaFoldDB" id="A0A4Z2ING1"/>
<comment type="caution">
    <text evidence="2">The sequence shown here is derived from an EMBL/GenBank/DDBJ whole genome shotgun (WGS) entry which is preliminary data.</text>
</comment>
<proteinExistence type="predicted"/>
<feature type="region of interest" description="Disordered" evidence="1">
    <location>
        <begin position="50"/>
        <end position="135"/>
    </location>
</feature>
<dbReference type="Proteomes" id="UP000314294">
    <property type="component" value="Unassembled WGS sequence"/>
</dbReference>
<dbReference type="EMBL" id="SRLO01000065">
    <property type="protein sequence ID" value="TNN79395.1"/>
    <property type="molecule type" value="Genomic_DNA"/>
</dbReference>
<name>A0A4Z2ING1_9TELE</name>
<reference evidence="2 3" key="1">
    <citation type="submission" date="2019-03" db="EMBL/GenBank/DDBJ databases">
        <title>First draft genome of Liparis tanakae, snailfish: a comprehensive survey of snailfish specific genes.</title>
        <authorList>
            <person name="Kim W."/>
            <person name="Song I."/>
            <person name="Jeong J.-H."/>
            <person name="Kim D."/>
            <person name="Kim S."/>
            <person name="Ryu S."/>
            <person name="Song J.Y."/>
            <person name="Lee S.K."/>
        </authorList>
    </citation>
    <scope>NUCLEOTIDE SEQUENCE [LARGE SCALE GENOMIC DNA]</scope>
    <source>
        <tissue evidence="2">Muscle</tissue>
    </source>
</reference>
<accession>A0A4Z2ING1</accession>
<keyword evidence="3" id="KW-1185">Reference proteome</keyword>